<organism evidence="2 3">
    <name type="scientific">Burkholderia arboris</name>
    <dbReference type="NCBI Taxonomy" id="488730"/>
    <lineage>
        <taxon>Bacteria</taxon>
        <taxon>Pseudomonadati</taxon>
        <taxon>Pseudomonadota</taxon>
        <taxon>Betaproteobacteria</taxon>
        <taxon>Burkholderiales</taxon>
        <taxon>Burkholderiaceae</taxon>
        <taxon>Burkholderia</taxon>
        <taxon>Burkholderia cepacia complex</taxon>
    </lineage>
</organism>
<feature type="transmembrane region" description="Helical" evidence="1">
    <location>
        <begin position="100"/>
        <end position="118"/>
    </location>
</feature>
<evidence type="ECO:0000313" key="3">
    <source>
        <dbReference type="Proteomes" id="UP000494172"/>
    </source>
</evidence>
<dbReference type="RefSeq" id="WP_174993383.1">
    <property type="nucleotide sequence ID" value="NZ_CABVPX010000018.1"/>
</dbReference>
<keyword evidence="1" id="KW-0472">Membrane</keyword>
<feature type="transmembrane region" description="Helical" evidence="1">
    <location>
        <begin position="48"/>
        <end position="68"/>
    </location>
</feature>
<keyword evidence="1" id="KW-0812">Transmembrane</keyword>
<evidence type="ECO:0000256" key="1">
    <source>
        <dbReference type="SAM" id="Phobius"/>
    </source>
</evidence>
<dbReference type="AlphaFoldDB" id="A0A9Q9US76"/>
<comment type="caution">
    <text evidence="2">The sequence shown here is derived from an EMBL/GenBank/DDBJ whole genome shotgun (WGS) entry which is preliminary data.</text>
</comment>
<protein>
    <submittedName>
        <fullName evidence="2">Uncharacterized protein</fullName>
    </submittedName>
</protein>
<feature type="transmembrane region" description="Helical" evidence="1">
    <location>
        <begin position="74"/>
        <end position="93"/>
    </location>
</feature>
<feature type="transmembrane region" description="Helical" evidence="1">
    <location>
        <begin position="12"/>
        <end position="28"/>
    </location>
</feature>
<evidence type="ECO:0000313" key="2">
    <source>
        <dbReference type="EMBL" id="VWB92337.1"/>
    </source>
</evidence>
<proteinExistence type="predicted"/>
<accession>A0A9Q9US76</accession>
<sequence>MHQTLSTSLSALYDLGFALFHLTFWRWFKWPRSLEKSGRLNQGITQTLNVMLSYVFVVYAASLVLAATPSQGPLALAGSGFWLLRAIAQPVLFARTRLSWILAAVFALGAGLHAISYVDSAKVGADALSSAKPLS</sequence>
<reference evidence="2 3" key="1">
    <citation type="submission" date="2019-09" db="EMBL/GenBank/DDBJ databases">
        <authorList>
            <person name="Depoorter E."/>
        </authorList>
    </citation>
    <scope>NUCLEOTIDE SEQUENCE [LARGE SCALE GENOMIC DNA]</scope>
    <source>
        <strain evidence="2">LMG 24066</strain>
    </source>
</reference>
<gene>
    <name evidence="2" type="ORF">BAR24066_04387</name>
</gene>
<dbReference type="EMBL" id="CABVPX010000018">
    <property type="protein sequence ID" value="VWB92337.1"/>
    <property type="molecule type" value="Genomic_DNA"/>
</dbReference>
<dbReference type="Proteomes" id="UP000494172">
    <property type="component" value="Unassembled WGS sequence"/>
</dbReference>
<name>A0A9Q9US76_9BURK</name>
<keyword evidence="1" id="KW-1133">Transmembrane helix</keyword>